<dbReference type="Pfam" id="PF05649">
    <property type="entry name" value="Peptidase_M13_N"/>
    <property type="match status" value="1"/>
</dbReference>
<accession>S2SD13</accession>
<feature type="non-terminal residue" evidence="2">
    <location>
        <position position="244"/>
    </location>
</feature>
<dbReference type="Proteomes" id="UP000014243">
    <property type="component" value="Unassembled WGS sequence"/>
</dbReference>
<dbReference type="GO" id="GO:0006508">
    <property type="term" value="P:proteolysis"/>
    <property type="evidence" value="ECO:0007669"/>
    <property type="project" value="InterPro"/>
</dbReference>
<feature type="domain" description="Peptidase M13 N-terminal" evidence="1">
    <location>
        <begin position="7"/>
        <end position="240"/>
    </location>
</feature>
<sequence length="244" mass="26330">MSLPRIQDDLYMAVNGTWQQTTVIPPDKSVVSADSDLTDSIRIKLVADLKKINAAPQAADSPLQNAARLFAKANDKVRRNQLGMTPVRARLDKIAGLKTLAQFRAALPKLLAEQYVLPVSPYVDADMHDAAHNILNLGGPAPILPDAAMYQTDDAENAADLAAWSKMVATLLGEAGFDQTAQAHYVAAAKSFDRRLAAFIPANVDFAVDSTFDNPLTWTEFVEDAGFLGIPEALAAKMPQTPTK</sequence>
<evidence type="ECO:0000313" key="2">
    <source>
        <dbReference type="EMBL" id="EPC87590.1"/>
    </source>
</evidence>
<evidence type="ECO:0000313" key="3">
    <source>
        <dbReference type="Proteomes" id="UP000014243"/>
    </source>
</evidence>
<protein>
    <submittedName>
        <fullName evidence="2">Neutral endopeptidase</fullName>
    </submittedName>
</protein>
<dbReference type="InterPro" id="IPR042089">
    <property type="entry name" value="Peptidase_M13_dom_2"/>
</dbReference>
<organism evidence="2 3">
    <name type="scientific">Lacticaseibacillus paracasei subsp. paracasei Lpp126</name>
    <dbReference type="NCBI Taxonomy" id="1256206"/>
    <lineage>
        <taxon>Bacteria</taxon>
        <taxon>Bacillati</taxon>
        <taxon>Bacillota</taxon>
        <taxon>Bacilli</taxon>
        <taxon>Lactobacillales</taxon>
        <taxon>Lactobacillaceae</taxon>
        <taxon>Lacticaseibacillus</taxon>
    </lineage>
</organism>
<evidence type="ECO:0000259" key="1">
    <source>
        <dbReference type="Pfam" id="PF05649"/>
    </source>
</evidence>
<gene>
    <name evidence="2" type="ORF">Lpp126_02008</name>
</gene>
<dbReference type="EMBL" id="ANKC01000113">
    <property type="protein sequence ID" value="EPC87590.1"/>
    <property type="molecule type" value="Genomic_DNA"/>
</dbReference>
<reference evidence="2 3" key="1">
    <citation type="journal article" date="2013" name="PLoS ONE">
        <title>Lactobacillus paracasei comparative genomics: towards species pan-genome definition and exploitation of diversity.</title>
        <authorList>
            <person name="Smokvina T."/>
            <person name="Wels M."/>
            <person name="Polka J."/>
            <person name="Chervaux C."/>
            <person name="Brisse S."/>
            <person name="Boekhorst J."/>
            <person name="van Hylckama Vlieg J.E."/>
            <person name="Siezen R.J."/>
        </authorList>
    </citation>
    <scope>NUCLEOTIDE SEQUENCE [LARGE SCALE GENOMIC DNA]</scope>
    <source>
        <strain evidence="2 3">Lpp126</strain>
    </source>
</reference>
<name>S2SD13_LACPA</name>
<dbReference type="InterPro" id="IPR008753">
    <property type="entry name" value="Peptidase_M13_N"/>
</dbReference>
<comment type="caution">
    <text evidence="2">The sequence shown here is derived from an EMBL/GenBank/DDBJ whole genome shotgun (WGS) entry which is preliminary data.</text>
</comment>
<dbReference type="SUPFAM" id="SSF55486">
    <property type="entry name" value="Metalloproteases ('zincins'), catalytic domain"/>
    <property type="match status" value="1"/>
</dbReference>
<dbReference type="Gene3D" id="1.10.1380.10">
    <property type="entry name" value="Neutral endopeptidase , domain2"/>
    <property type="match status" value="1"/>
</dbReference>
<dbReference type="AlphaFoldDB" id="S2SD13"/>
<proteinExistence type="predicted"/>